<dbReference type="GO" id="GO:0005524">
    <property type="term" value="F:ATP binding"/>
    <property type="evidence" value="ECO:0007669"/>
    <property type="project" value="UniProtKB-KW"/>
</dbReference>
<evidence type="ECO:0000313" key="8">
    <source>
        <dbReference type="EMBL" id="MFC4131799.1"/>
    </source>
</evidence>
<dbReference type="EMBL" id="JBHSAY010000008">
    <property type="protein sequence ID" value="MFC4131799.1"/>
    <property type="molecule type" value="Genomic_DNA"/>
</dbReference>
<feature type="domain" description="ABC transporter" evidence="7">
    <location>
        <begin position="14"/>
        <end position="240"/>
    </location>
</feature>
<accession>A0ABV8LNG4</accession>
<organism evidence="8 9">
    <name type="scientific">Hamadaea flava</name>
    <dbReference type="NCBI Taxonomy" id="1742688"/>
    <lineage>
        <taxon>Bacteria</taxon>
        <taxon>Bacillati</taxon>
        <taxon>Actinomycetota</taxon>
        <taxon>Actinomycetes</taxon>
        <taxon>Micromonosporales</taxon>
        <taxon>Micromonosporaceae</taxon>
        <taxon>Hamadaea</taxon>
    </lineage>
</organism>
<gene>
    <name evidence="8" type="ORF">ACFOZ4_14415</name>
</gene>
<name>A0ABV8LNG4_9ACTN</name>
<comment type="subcellular location">
    <subcellularLocation>
        <location evidence="1">Cell membrane</location>
        <topology evidence="1">Peripheral membrane protein</topology>
    </subcellularLocation>
</comment>
<evidence type="ECO:0000256" key="4">
    <source>
        <dbReference type="ARBA" id="ARBA00022741"/>
    </source>
</evidence>
<comment type="similarity">
    <text evidence="2">Belongs to the ABC transporter superfamily.</text>
</comment>
<proteinExistence type="inferred from homology"/>
<dbReference type="CDD" id="cd03230">
    <property type="entry name" value="ABC_DR_subfamily_A"/>
    <property type="match status" value="1"/>
</dbReference>
<dbReference type="InterPro" id="IPR027417">
    <property type="entry name" value="P-loop_NTPase"/>
</dbReference>
<comment type="caution">
    <text evidence="8">The sequence shown here is derived from an EMBL/GenBank/DDBJ whole genome shotgun (WGS) entry which is preliminary data.</text>
</comment>
<evidence type="ECO:0000256" key="1">
    <source>
        <dbReference type="ARBA" id="ARBA00004202"/>
    </source>
</evidence>
<dbReference type="PROSITE" id="PS00211">
    <property type="entry name" value="ABC_TRANSPORTER_1"/>
    <property type="match status" value="1"/>
</dbReference>
<keyword evidence="4" id="KW-0547">Nucleotide-binding</keyword>
<evidence type="ECO:0000256" key="5">
    <source>
        <dbReference type="ARBA" id="ARBA00022840"/>
    </source>
</evidence>
<evidence type="ECO:0000256" key="3">
    <source>
        <dbReference type="ARBA" id="ARBA00022448"/>
    </source>
</evidence>
<dbReference type="InterPro" id="IPR003439">
    <property type="entry name" value="ABC_transporter-like_ATP-bd"/>
</dbReference>
<dbReference type="PROSITE" id="PS50893">
    <property type="entry name" value="ABC_TRANSPORTER_2"/>
    <property type="match status" value="1"/>
</dbReference>
<dbReference type="PANTHER" id="PTHR42711">
    <property type="entry name" value="ABC TRANSPORTER ATP-BINDING PROTEIN"/>
    <property type="match status" value="1"/>
</dbReference>
<dbReference type="SUPFAM" id="SSF52540">
    <property type="entry name" value="P-loop containing nucleoside triphosphate hydrolases"/>
    <property type="match status" value="1"/>
</dbReference>
<evidence type="ECO:0000259" key="7">
    <source>
        <dbReference type="PROSITE" id="PS50893"/>
    </source>
</evidence>
<protein>
    <submittedName>
        <fullName evidence="8">ABC transporter ATP-binding protein</fullName>
    </submittedName>
</protein>
<dbReference type="Pfam" id="PF00005">
    <property type="entry name" value="ABC_tran"/>
    <property type="match status" value="1"/>
</dbReference>
<keyword evidence="9" id="KW-1185">Reference proteome</keyword>
<keyword evidence="3" id="KW-0813">Transport</keyword>
<evidence type="ECO:0000256" key="2">
    <source>
        <dbReference type="ARBA" id="ARBA00005417"/>
    </source>
</evidence>
<dbReference type="Proteomes" id="UP001595816">
    <property type="component" value="Unassembled WGS sequence"/>
</dbReference>
<dbReference type="InterPro" id="IPR050763">
    <property type="entry name" value="ABC_transporter_ATP-binding"/>
</dbReference>
<dbReference type="InterPro" id="IPR003593">
    <property type="entry name" value="AAA+_ATPase"/>
</dbReference>
<dbReference type="PANTHER" id="PTHR42711:SF5">
    <property type="entry name" value="ABC TRANSPORTER ATP-BINDING PROTEIN NATA"/>
    <property type="match status" value="1"/>
</dbReference>
<keyword evidence="5 8" id="KW-0067">ATP-binding</keyword>
<dbReference type="Gene3D" id="3.40.50.300">
    <property type="entry name" value="P-loop containing nucleotide triphosphate hydrolases"/>
    <property type="match status" value="1"/>
</dbReference>
<dbReference type="SMART" id="SM00382">
    <property type="entry name" value="AAA"/>
    <property type="match status" value="1"/>
</dbReference>
<reference evidence="9" key="1">
    <citation type="journal article" date="2019" name="Int. J. Syst. Evol. Microbiol.">
        <title>The Global Catalogue of Microorganisms (GCM) 10K type strain sequencing project: providing services to taxonomists for standard genome sequencing and annotation.</title>
        <authorList>
            <consortium name="The Broad Institute Genomics Platform"/>
            <consortium name="The Broad Institute Genome Sequencing Center for Infectious Disease"/>
            <person name="Wu L."/>
            <person name="Ma J."/>
        </authorList>
    </citation>
    <scope>NUCLEOTIDE SEQUENCE [LARGE SCALE GENOMIC DNA]</scope>
    <source>
        <strain evidence="9">CGMCC 4.7289</strain>
    </source>
</reference>
<evidence type="ECO:0000313" key="9">
    <source>
        <dbReference type="Proteomes" id="UP001595816"/>
    </source>
</evidence>
<keyword evidence="6" id="KW-0046">Antibiotic resistance</keyword>
<dbReference type="RefSeq" id="WP_253763354.1">
    <property type="nucleotide sequence ID" value="NZ_JAMZDZ010000001.1"/>
</dbReference>
<dbReference type="InterPro" id="IPR017871">
    <property type="entry name" value="ABC_transporter-like_CS"/>
</dbReference>
<evidence type="ECO:0000256" key="6">
    <source>
        <dbReference type="ARBA" id="ARBA00023251"/>
    </source>
</evidence>
<sequence>MRGEEMPATAEPAIEVVGLGKAYGKVRAVDDVSLTVPRGEFIGLLGPNGAGKTTLIEIVEGLRVPDTGTVTVLGHRPHPRNLALLPLIGVQTQQSAFFPHLTAREHVETVAAFYGRGRADAERALAQVGLTDSADARVARVSGGQRQRLAVASALVHQPEVIFLDEPTGALDPQARRDLWSMLRELKGEGKTIVYTTHHLEEAEALCDRVAILHQGRVVALDSPRDLINRAELGSQVLVPAGRIAPELAGRLDGVDAVTVADGTVTLHTQQLTRVLAALGASTELDGVQTRAATLEDVYLDLIGAQS</sequence>